<dbReference type="InterPro" id="IPR027417">
    <property type="entry name" value="P-loop_NTPase"/>
</dbReference>
<keyword evidence="2" id="KW-0677">Repeat</keyword>
<evidence type="ECO:0000259" key="6">
    <source>
        <dbReference type="PROSITE" id="PS50893"/>
    </source>
</evidence>
<evidence type="ECO:0000256" key="2">
    <source>
        <dbReference type="ARBA" id="ARBA00022737"/>
    </source>
</evidence>
<sequence length="517" mass="55996">MTPPHTGPALSIRDVSKHFGATKALIQLDVDVIPGQIHAIVGGNGSGKSTTVKILAGVHRADTGTITVNGHRWDARHFTRPMSRQAGLRFVHQDLGLFPDMTVAENLALGTSMQTARITPIRWPAVRSEARALLDRFELTLRPDDRLGDLRPSEQTMVAIARALNVTDGQPGVLVLDEPTASLPGPDADLLLEHLNRHRARGQTVIYISHRLAEVRAVADTVTVLRDGRNVLTAAMESLTQDQLIDHIVGPAQDVTRHRDRGTGARPAGPRRRTGGVVVSGLRSRGLERLDLTIEEGEILGLTGLAGSGFDEPLQVLFGLRRASAGTMLIDGRRYEPAGPRDALRERLVYSPADRHQDGCFLDLSLRSNLTAPRLRDFWSKGWLSIRRERSDAEVARRSFGIKAAGVEIEVGALSGGNQQKVLLARCLALSPRLLLLAEPTQGVDIAARNEIYDLIRAAVRSGTSVLVSSTDLDELARLCDRVLVMAQGRVVTEHALAGLNVAALASALHQMPKEAA</sequence>
<keyword evidence="4 7" id="KW-0067">ATP-binding</keyword>
<name>A0A2T0M1V4_9ACTN</name>
<proteinExistence type="predicted"/>
<dbReference type="InterPro" id="IPR003593">
    <property type="entry name" value="AAA+_ATPase"/>
</dbReference>
<dbReference type="AlphaFoldDB" id="A0A2T0M1V4"/>
<dbReference type="EMBL" id="PVNG01000037">
    <property type="protein sequence ID" value="PRX50735.1"/>
    <property type="molecule type" value="Genomic_DNA"/>
</dbReference>
<evidence type="ECO:0000256" key="5">
    <source>
        <dbReference type="SAM" id="MobiDB-lite"/>
    </source>
</evidence>
<dbReference type="InterPro" id="IPR003439">
    <property type="entry name" value="ABC_transporter-like_ATP-bd"/>
</dbReference>
<dbReference type="CDD" id="cd03216">
    <property type="entry name" value="ABC_Carb_Monos_I"/>
    <property type="match status" value="1"/>
</dbReference>
<dbReference type="PANTHER" id="PTHR43790:SF9">
    <property type="entry name" value="GALACTOFURANOSE TRANSPORTER ATP-BINDING PROTEIN YTFR"/>
    <property type="match status" value="1"/>
</dbReference>
<organism evidence="7 8">
    <name type="scientific">Nonomuraea fuscirosea</name>
    <dbReference type="NCBI Taxonomy" id="1291556"/>
    <lineage>
        <taxon>Bacteria</taxon>
        <taxon>Bacillati</taxon>
        <taxon>Actinomycetota</taxon>
        <taxon>Actinomycetes</taxon>
        <taxon>Streptosporangiales</taxon>
        <taxon>Streptosporangiaceae</taxon>
        <taxon>Nonomuraea</taxon>
    </lineage>
</organism>
<evidence type="ECO:0000256" key="3">
    <source>
        <dbReference type="ARBA" id="ARBA00022741"/>
    </source>
</evidence>
<evidence type="ECO:0000313" key="7">
    <source>
        <dbReference type="EMBL" id="PRX50735.1"/>
    </source>
</evidence>
<dbReference type="GO" id="GO:0016887">
    <property type="term" value="F:ATP hydrolysis activity"/>
    <property type="evidence" value="ECO:0007669"/>
    <property type="project" value="InterPro"/>
</dbReference>
<feature type="region of interest" description="Disordered" evidence="5">
    <location>
        <begin position="255"/>
        <end position="276"/>
    </location>
</feature>
<feature type="domain" description="ABC transporter" evidence="6">
    <location>
        <begin position="10"/>
        <end position="252"/>
    </location>
</feature>
<dbReference type="InterPro" id="IPR017871">
    <property type="entry name" value="ABC_transporter-like_CS"/>
</dbReference>
<dbReference type="PROSITE" id="PS00211">
    <property type="entry name" value="ABC_TRANSPORTER_1"/>
    <property type="match status" value="1"/>
</dbReference>
<reference evidence="7 8" key="1">
    <citation type="submission" date="2018-03" db="EMBL/GenBank/DDBJ databases">
        <title>Genomic Encyclopedia of Type Strains, Phase III (KMG-III): the genomes of soil and plant-associated and newly described type strains.</title>
        <authorList>
            <person name="Whitman W."/>
        </authorList>
    </citation>
    <scope>NUCLEOTIDE SEQUENCE [LARGE SCALE GENOMIC DNA]</scope>
    <source>
        <strain evidence="7 8">CGMCC 4.7104</strain>
    </source>
</reference>
<protein>
    <submittedName>
        <fullName evidence="7">Monosaccharide ABC transporter ATP-binding protein (CUT2 family)</fullName>
    </submittedName>
</protein>
<evidence type="ECO:0000256" key="1">
    <source>
        <dbReference type="ARBA" id="ARBA00022448"/>
    </source>
</evidence>
<accession>A0A2T0M1V4</accession>
<keyword evidence="1" id="KW-0813">Transport</keyword>
<comment type="caution">
    <text evidence="7">The sequence shown here is derived from an EMBL/GenBank/DDBJ whole genome shotgun (WGS) entry which is preliminary data.</text>
</comment>
<dbReference type="SMART" id="SM00382">
    <property type="entry name" value="AAA"/>
    <property type="match status" value="2"/>
</dbReference>
<dbReference type="PANTHER" id="PTHR43790">
    <property type="entry name" value="CARBOHYDRATE TRANSPORT ATP-BINDING PROTEIN MG119-RELATED"/>
    <property type="match status" value="1"/>
</dbReference>
<dbReference type="PROSITE" id="PS50893">
    <property type="entry name" value="ABC_TRANSPORTER_2"/>
    <property type="match status" value="2"/>
</dbReference>
<dbReference type="CDD" id="cd03215">
    <property type="entry name" value="ABC_Carb_Monos_II"/>
    <property type="match status" value="1"/>
</dbReference>
<feature type="domain" description="ABC transporter" evidence="6">
    <location>
        <begin position="272"/>
        <end position="513"/>
    </location>
</feature>
<keyword evidence="8" id="KW-1185">Reference proteome</keyword>
<evidence type="ECO:0000313" key="8">
    <source>
        <dbReference type="Proteomes" id="UP000238312"/>
    </source>
</evidence>
<gene>
    <name evidence="7" type="ORF">B0I32_13722</name>
</gene>
<evidence type="ECO:0000256" key="4">
    <source>
        <dbReference type="ARBA" id="ARBA00022840"/>
    </source>
</evidence>
<dbReference type="Gene3D" id="3.40.50.300">
    <property type="entry name" value="P-loop containing nucleotide triphosphate hydrolases"/>
    <property type="match status" value="2"/>
</dbReference>
<dbReference type="SUPFAM" id="SSF52540">
    <property type="entry name" value="P-loop containing nucleoside triphosphate hydrolases"/>
    <property type="match status" value="2"/>
</dbReference>
<dbReference type="InterPro" id="IPR050107">
    <property type="entry name" value="ABC_carbohydrate_import_ATPase"/>
</dbReference>
<dbReference type="Proteomes" id="UP000238312">
    <property type="component" value="Unassembled WGS sequence"/>
</dbReference>
<dbReference type="GO" id="GO:0005524">
    <property type="term" value="F:ATP binding"/>
    <property type="evidence" value="ECO:0007669"/>
    <property type="project" value="UniProtKB-KW"/>
</dbReference>
<dbReference type="Pfam" id="PF00005">
    <property type="entry name" value="ABC_tran"/>
    <property type="match status" value="2"/>
</dbReference>
<keyword evidence="3" id="KW-0547">Nucleotide-binding</keyword>